<sequence>MHAVAQQKSEAASVPDMSTHSRHTTHFPHSTYHFQRPSFYGCSCEGCTSCATCKVPTVTGSSAAQAAFTMGIICRSWSTSWPRRGRSPPLEAAPFKVQRRRVLHQPLPAGGPQQLERSAPHV</sequence>
<evidence type="ECO:0000313" key="2">
    <source>
        <dbReference type="EMBL" id="MPC52955.1"/>
    </source>
</evidence>
<evidence type="ECO:0000313" key="3">
    <source>
        <dbReference type="Proteomes" id="UP000324222"/>
    </source>
</evidence>
<dbReference type="EMBL" id="VSRR010011280">
    <property type="protein sequence ID" value="MPC52955.1"/>
    <property type="molecule type" value="Genomic_DNA"/>
</dbReference>
<dbReference type="Proteomes" id="UP000324222">
    <property type="component" value="Unassembled WGS sequence"/>
</dbReference>
<proteinExistence type="predicted"/>
<reference evidence="2 3" key="1">
    <citation type="submission" date="2019-05" db="EMBL/GenBank/DDBJ databases">
        <title>Another draft genome of Portunus trituberculatus and its Hox gene families provides insights of decapod evolution.</title>
        <authorList>
            <person name="Jeong J.-H."/>
            <person name="Song I."/>
            <person name="Kim S."/>
            <person name="Choi T."/>
            <person name="Kim D."/>
            <person name="Ryu S."/>
            <person name="Kim W."/>
        </authorList>
    </citation>
    <scope>NUCLEOTIDE SEQUENCE [LARGE SCALE GENOMIC DNA]</scope>
    <source>
        <tissue evidence="2">Muscle</tissue>
    </source>
</reference>
<keyword evidence="3" id="KW-1185">Reference proteome</keyword>
<accession>A0A5B7G640</accession>
<comment type="caution">
    <text evidence="2">The sequence shown here is derived from an EMBL/GenBank/DDBJ whole genome shotgun (WGS) entry which is preliminary data.</text>
</comment>
<feature type="region of interest" description="Disordered" evidence="1">
    <location>
        <begin position="101"/>
        <end position="122"/>
    </location>
</feature>
<evidence type="ECO:0000256" key="1">
    <source>
        <dbReference type="SAM" id="MobiDB-lite"/>
    </source>
</evidence>
<feature type="region of interest" description="Disordered" evidence="1">
    <location>
        <begin position="1"/>
        <end position="26"/>
    </location>
</feature>
<dbReference type="AlphaFoldDB" id="A0A5B7G640"/>
<protein>
    <submittedName>
        <fullName evidence="2">Uncharacterized protein</fullName>
    </submittedName>
</protein>
<feature type="compositionally biased region" description="Polar residues" evidence="1">
    <location>
        <begin position="1"/>
        <end position="10"/>
    </location>
</feature>
<gene>
    <name evidence="2" type="ORF">E2C01_046837</name>
</gene>
<organism evidence="2 3">
    <name type="scientific">Portunus trituberculatus</name>
    <name type="common">Swimming crab</name>
    <name type="synonym">Neptunus trituberculatus</name>
    <dbReference type="NCBI Taxonomy" id="210409"/>
    <lineage>
        <taxon>Eukaryota</taxon>
        <taxon>Metazoa</taxon>
        <taxon>Ecdysozoa</taxon>
        <taxon>Arthropoda</taxon>
        <taxon>Crustacea</taxon>
        <taxon>Multicrustacea</taxon>
        <taxon>Malacostraca</taxon>
        <taxon>Eumalacostraca</taxon>
        <taxon>Eucarida</taxon>
        <taxon>Decapoda</taxon>
        <taxon>Pleocyemata</taxon>
        <taxon>Brachyura</taxon>
        <taxon>Eubrachyura</taxon>
        <taxon>Portunoidea</taxon>
        <taxon>Portunidae</taxon>
        <taxon>Portuninae</taxon>
        <taxon>Portunus</taxon>
    </lineage>
</organism>
<name>A0A5B7G640_PORTR</name>